<dbReference type="GO" id="GO:0016787">
    <property type="term" value="F:hydrolase activity"/>
    <property type="evidence" value="ECO:0007669"/>
    <property type="project" value="UniProtKB-KW"/>
</dbReference>
<reference evidence="1" key="1">
    <citation type="submission" date="2013-11" db="EMBL/GenBank/DDBJ databases">
        <title>Draft genome sequence of the broad-host-range Rhizobium sp. LPU83 strain, a member of the low-genetic diversity Oregon-like Rhizobium sp. group.</title>
        <authorList>
            <person name="Wibberg D."/>
            <person name="Puehler A."/>
            <person name="Schlueter A."/>
        </authorList>
    </citation>
    <scope>NUCLEOTIDE SEQUENCE [LARGE SCALE GENOMIC DNA]</scope>
    <source>
        <strain evidence="1">LPU83</strain>
    </source>
</reference>
<evidence type="ECO:0000313" key="1">
    <source>
        <dbReference type="EMBL" id="CDM59632.1"/>
    </source>
</evidence>
<dbReference type="PANTHER" id="PTHR47623:SF1">
    <property type="entry name" value="OS09G0287300 PROTEIN"/>
    <property type="match status" value="1"/>
</dbReference>
<sequence>MSNMNAAKSTAKRRLLLLRHAKSAWPSNVADHDRPLAGRGEKAAPLMGRYLAHERLIPDLVLVSSARRTQETWELLAKKLPSSITKQDADDLYEASAGKIAAVMQTIGPQVRTLMLIGHNPGFQDLADGLIGGGDPEACARIREKFPTAALAVIDFDADRWKDLKPRSGMLERFITPRSLG</sequence>
<accession>W6REC2</accession>
<dbReference type="EMBL" id="HG916852">
    <property type="protein sequence ID" value="CDM59632.1"/>
    <property type="molecule type" value="Genomic_DNA"/>
</dbReference>
<dbReference type="CDD" id="cd07067">
    <property type="entry name" value="HP_PGM_like"/>
    <property type="match status" value="1"/>
</dbReference>
<organism evidence="1 2">
    <name type="scientific">Rhizobium favelukesii</name>
    <dbReference type="NCBI Taxonomy" id="348824"/>
    <lineage>
        <taxon>Bacteria</taxon>
        <taxon>Pseudomonadati</taxon>
        <taxon>Pseudomonadota</taxon>
        <taxon>Alphaproteobacteria</taxon>
        <taxon>Hyphomicrobiales</taxon>
        <taxon>Rhizobiaceae</taxon>
        <taxon>Rhizobium/Agrobacterium group</taxon>
        <taxon>Rhizobium</taxon>
    </lineage>
</organism>
<name>W6REC2_9HYPH</name>
<dbReference type="AlphaFoldDB" id="W6REC2"/>
<dbReference type="Pfam" id="PF00300">
    <property type="entry name" value="His_Phos_1"/>
    <property type="match status" value="1"/>
</dbReference>
<dbReference type="KEGG" id="rhl:LPU83_3996"/>
<protein>
    <submittedName>
        <fullName evidence="1">Phosphohistidine phosphatase</fullName>
        <ecNumber evidence="1">3.1.3.-</ecNumber>
    </submittedName>
</protein>
<keyword evidence="2" id="KW-1185">Reference proteome</keyword>
<keyword evidence="1" id="KW-0378">Hydrolase</keyword>
<dbReference type="SUPFAM" id="SSF53254">
    <property type="entry name" value="Phosphoglycerate mutase-like"/>
    <property type="match status" value="1"/>
</dbReference>
<dbReference type="InterPro" id="IPR029033">
    <property type="entry name" value="His_PPase_superfam"/>
</dbReference>
<dbReference type="PATRIC" id="fig|348824.6.peg.4285"/>
<dbReference type="HOGENOM" id="CLU_084603_2_3_5"/>
<evidence type="ECO:0000313" key="2">
    <source>
        <dbReference type="Proteomes" id="UP000019443"/>
    </source>
</evidence>
<dbReference type="eggNOG" id="COG2062">
    <property type="taxonomic scope" value="Bacteria"/>
</dbReference>
<dbReference type="Proteomes" id="UP000019443">
    <property type="component" value="Chromosome"/>
</dbReference>
<dbReference type="EC" id="3.1.3.-" evidence="1"/>
<dbReference type="Gene3D" id="3.40.50.1240">
    <property type="entry name" value="Phosphoglycerate mutase-like"/>
    <property type="match status" value="1"/>
</dbReference>
<dbReference type="PANTHER" id="PTHR47623">
    <property type="entry name" value="OS09G0287300 PROTEIN"/>
    <property type="match status" value="1"/>
</dbReference>
<proteinExistence type="predicted"/>
<gene>
    <name evidence="1" type="ORF">LPU83_3996</name>
</gene>
<dbReference type="InterPro" id="IPR013078">
    <property type="entry name" value="His_Pase_superF_clade-1"/>
</dbReference>